<reference evidence="1" key="2">
    <citation type="journal article" date="2023" name="Science">
        <title>Genomic signatures of disease resistance in endangered staghorn corals.</title>
        <authorList>
            <person name="Vollmer S.V."/>
            <person name="Selwyn J.D."/>
            <person name="Despard B.A."/>
            <person name="Roesel C.L."/>
        </authorList>
    </citation>
    <scope>NUCLEOTIDE SEQUENCE</scope>
    <source>
        <strain evidence="1">K2</strain>
    </source>
</reference>
<organism evidence="1 2">
    <name type="scientific">Acropora cervicornis</name>
    <name type="common">Staghorn coral</name>
    <dbReference type="NCBI Taxonomy" id="6130"/>
    <lineage>
        <taxon>Eukaryota</taxon>
        <taxon>Metazoa</taxon>
        <taxon>Cnidaria</taxon>
        <taxon>Anthozoa</taxon>
        <taxon>Hexacorallia</taxon>
        <taxon>Scleractinia</taxon>
        <taxon>Astrocoeniina</taxon>
        <taxon>Acroporidae</taxon>
        <taxon>Acropora</taxon>
    </lineage>
</organism>
<dbReference type="AlphaFoldDB" id="A0AAD9V5W4"/>
<comment type="caution">
    <text evidence="1">The sequence shown here is derived from an EMBL/GenBank/DDBJ whole genome shotgun (WGS) entry which is preliminary data.</text>
</comment>
<sequence length="87" mass="9913">MTKLRRETLQEKKGRGKISSERKGIMELEVDLLRDLTMEDKSSLSISLQNLDEGSLVFPIPELLPFLRRVDDNISEFACDSISNKTS</sequence>
<proteinExistence type="predicted"/>
<accession>A0AAD9V5W4</accession>
<name>A0AAD9V5W4_ACRCE</name>
<evidence type="ECO:0000313" key="1">
    <source>
        <dbReference type="EMBL" id="KAK2562413.1"/>
    </source>
</evidence>
<dbReference type="EMBL" id="JARQWQ010000028">
    <property type="protein sequence ID" value="KAK2562413.1"/>
    <property type="molecule type" value="Genomic_DNA"/>
</dbReference>
<reference evidence="1" key="1">
    <citation type="journal article" date="2023" name="G3 (Bethesda)">
        <title>Whole genome assembly and annotation of the endangered Caribbean coral Acropora cervicornis.</title>
        <authorList>
            <person name="Selwyn J.D."/>
            <person name="Vollmer S.V."/>
        </authorList>
    </citation>
    <scope>NUCLEOTIDE SEQUENCE</scope>
    <source>
        <strain evidence="1">K2</strain>
    </source>
</reference>
<protein>
    <submittedName>
        <fullName evidence="1">Uncharacterized protein</fullName>
    </submittedName>
</protein>
<dbReference type="Proteomes" id="UP001249851">
    <property type="component" value="Unassembled WGS sequence"/>
</dbReference>
<keyword evidence="2" id="KW-1185">Reference proteome</keyword>
<gene>
    <name evidence="1" type="ORF">P5673_014065</name>
</gene>
<evidence type="ECO:0000313" key="2">
    <source>
        <dbReference type="Proteomes" id="UP001249851"/>
    </source>
</evidence>